<evidence type="ECO:0000256" key="5">
    <source>
        <dbReference type="ARBA" id="ARBA00022840"/>
    </source>
</evidence>
<evidence type="ECO:0000259" key="10">
    <source>
        <dbReference type="PROSITE" id="PS50929"/>
    </source>
</evidence>
<evidence type="ECO:0000256" key="8">
    <source>
        <dbReference type="SAM" id="Phobius"/>
    </source>
</evidence>
<keyword evidence="2" id="KW-0813">Transport</keyword>
<dbReference type="SMART" id="SM00382">
    <property type="entry name" value="AAA"/>
    <property type="match status" value="1"/>
</dbReference>
<dbReference type="InterPro" id="IPR011527">
    <property type="entry name" value="ABC1_TM_dom"/>
</dbReference>
<dbReference type="InterPro" id="IPR050835">
    <property type="entry name" value="ABC_transporter_sub-D"/>
</dbReference>
<organism evidence="11 12">
    <name type="scientific">Stenomitos frigidus AS-A4</name>
    <dbReference type="NCBI Taxonomy" id="2933935"/>
    <lineage>
        <taxon>Bacteria</taxon>
        <taxon>Bacillati</taxon>
        <taxon>Cyanobacteriota</taxon>
        <taxon>Cyanophyceae</taxon>
        <taxon>Leptolyngbyales</taxon>
        <taxon>Leptolyngbyaceae</taxon>
        <taxon>Stenomitos</taxon>
    </lineage>
</organism>
<keyword evidence="4" id="KW-0547">Nucleotide-binding</keyword>
<dbReference type="EMBL" id="JAMPLM010000009">
    <property type="protein sequence ID" value="MEP1059154.1"/>
    <property type="molecule type" value="Genomic_DNA"/>
</dbReference>
<dbReference type="Gene3D" id="3.40.50.300">
    <property type="entry name" value="P-loop containing nucleotide triphosphate hydrolases"/>
    <property type="match status" value="1"/>
</dbReference>
<keyword evidence="12" id="KW-1185">Reference proteome</keyword>
<protein>
    <submittedName>
        <fullName evidence="11">ABC transporter ATP-binding protein/permease</fullName>
    </submittedName>
</protein>
<evidence type="ECO:0000313" key="12">
    <source>
        <dbReference type="Proteomes" id="UP001476950"/>
    </source>
</evidence>
<dbReference type="Pfam" id="PF00005">
    <property type="entry name" value="ABC_tran"/>
    <property type="match status" value="1"/>
</dbReference>
<keyword evidence="7 8" id="KW-0472">Membrane</keyword>
<accession>A0ABV0KIW7</accession>
<proteinExistence type="predicted"/>
<feature type="transmembrane region" description="Helical" evidence="8">
    <location>
        <begin position="69"/>
        <end position="92"/>
    </location>
</feature>
<dbReference type="PROSITE" id="PS50893">
    <property type="entry name" value="ABC_TRANSPORTER_2"/>
    <property type="match status" value="1"/>
</dbReference>
<feature type="transmembrane region" description="Helical" evidence="8">
    <location>
        <begin position="147"/>
        <end position="168"/>
    </location>
</feature>
<gene>
    <name evidence="11" type="ORF">NDI38_11965</name>
</gene>
<reference evidence="11 12" key="1">
    <citation type="submission" date="2022-04" db="EMBL/GenBank/DDBJ databases">
        <title>Positive selection, recombination, and allopatry shape intraspecific diversity of widespread and dominant cyanobacteria.</title>
        <authorList>
            <person name="Wei J."/>
            <person name="Shu W."/>
            <person name="Hu C."/>
        </authorList>
    </citation>
    <scope>NUCLEOTIDE SEQUENCE [LARGE SCALE GENOMIC DNA]</scope>
    <source>
        <strain evidence="11 12">AS-A4</strain>
    </source>
</reference>
<dbReference type="SUPFAM" id="SSF90123">
    <property type="entry name" value="ABC transporter transmembrane region"/>
    <property type="match status" value="1"/>
</dbReference>
<dbReference type="SUPFAM" id="SSF52540">
    <property type="entry name" value="P-loop containing nucleoside triphosphate hydrolases"/>
    <property type="match status" value="1"/>
</dbReference>
<dbReference type="Gene3D" id="1.20.1560.10">
    <property type="entry name" value="ABC transporter type 1, transmembrane domain"/>
    <property type="match status" value="1"/>
</dbReference>
<feature type="domain" description="ABC transporter" evidence="9">
    <location>
        <begin position="375"/>
        <end position="581"/>
    </location>
</feature>
<dbReference type="PANTHER" id="PTHR11384:SF59">
    <property type="entry name" value="LYSOSOMAL COBALAMIN TRANSPORTER ABCD4"/>
    <property type="match status" value="1"/>
</dbReference>
<dbReference type="InterPro" id="IPR003593">
    <property type="entry name" value="AAA+_ATPase"/>
</dbReference>
<evidence type="ECO:0000313" key="11">
    <source>
        <dbReference type="EMBL" id="MEP1059154.1"/>
    </source>
</evidence>
<evidence type="ECO:0000256" key="2">
    <source>
        <dbReference type="ARBA" id="ARBA00022448"/>
    </source>
</evidence>
<dbReference type="Proteomes" id="UP001476950">
    <property type="component" value="Unassembled WGS sequence"/>
</dbReference>
<dbReference type="PROSITE" id="PS00211">
    <property type="entry name" value="ABC_TRANSPORTER_1"/>
    <property type="match status" value="1"/>
</dbReference>
<evidence type="ECO:0000256" key="3">
    <source>
        <dbReference type="ARBA" id="ARBA00022692"/>
    </source>
</evidence>
<sequence length="582" mass="65956">MDRLNLQVFRQFWAIAKTYWFSEEKWQARGLLLGVVLFLLAYTGLSVVLNNKRGVLISALSAKDESRFWETVVIFISVLVIYAPLLAGYRYLRDRLSLQWRRWLTNRFVDNYFGDRAYYNLSTSDVDIDNPDQRIAEDVRSFTQESLTFLLVLVESVLSVIAFSGVLWGISRSLVLFLLLYALVGTLVTTVVFGKPLVRLNFEQLKKEADFRFSLVRIRENAEAIAFYRGEEQEATQVKYRFLEVFDNVKRLLLWELNLNVLTNAYEFIPFILPALVVAPAIFAGELEVGKVSEAQGAFIRVFFSLNLVVARFQALTTFGAGINRLYSFAEFLEQVELASAELEPVEPEQTQPIEATETAATTLTTIQTVTADRLALEHLTLQTPSYQRTLVEDLSIEVPTGQGLLVMGASGCGKSSLLRAIAGLWIAGKGTIVRPDADQILFLPQRPYMVLGSLRDQILYPNTHLEADDQHLTQILEQVNLADLAERFGGFEVERDWADVLSLGEQQRLTFARLLLQKPNYAILDEATSALDADNEARLYQHLRAIGTTFLSVGHRSTLTQYHQSVLELSQDKTWQLHNQS</sequence>
<feature type="transmembrane region" description="Helical" evidence="8">
    <location>
        <begin position="30"/>
        <end position="49"/>
    </location>
</feature>
<evidence type="ECO:0000256" key="4">
    <source>
        <dbReference type="ARBA" id="ARBA00022741"/>
    </source>
</evidence>
<dbReference type="CDD" id="cd03223">
    <property type="entry name" value="ABCD_peroxisomal_ALDP"/>
    <property type="match status" value="1"/>
</dbReference>
<dbReference type="GO" id="GO:0005524">
    <property type="term" value="F:ATP binding"/>
    <property type="evidence" value="ECO:0007669"/>
    <property type="project" value="UniProtKB-KW"/>
</dbReference>
<feature type="domain" description="ABC transmembrane type-1" evidence="10">
    <location>
        <begin position="33"/>
        <end position="318"/>
    </location>
</feature>
<dbReference type="InterPro" id="IPR027417">
    <property type="entry name" value="P-loop_NTPase"/>
</dbReference>
<evidence type="ECO:0000256" key="6">
    <source>
        <dbReference type="ARBA" id="ARBA00022989"/>
    </source>
</evidence>
<dbReference type="InterPro" id="IPR036640">
    <property type="entry name" value="ABC1_TM_sf"/>
</dbReference>
<comment type="subcellular location">
    <subcellularLocation>
        <location evidence="1">Cell membrane</location>
        <topology evidence="1">Multi-pass membrane protein</topology>
    </subcellularLocation>
</comment>
<dbReference type="InterPro" id="IPR003439">
    <property type="entry name" value="ABC_transporter-like_ATP-bd"/>
</dbReference>
<dbReference type="RefSeq" id="WP_190448919.1">
    <property type="nucleotide sequence ID" value="NZ_JAMPLM010000009.1"/>
</dbReference>
<feature type="transmembrane region" description="Helical" evidence="8">
    <location>
        <begin position="174"/>
        <end position="198"/>
    </location>
</feature>
<keyword evidence="3 8" id="KW-0812">Transmembrane</keyword>
<dbReference type="Pfam" id="PF06472">
    <property type="entry name" value="ABC_membrane_2"/>
    <property type="match status" value="1"/>
</dbReference>
<evidence type="ECO:0000259" key="9">
    <source>
        <dbReference type="PROSITE" id="PS50893"/>
    </source>
</evidence>
<keyword evidence="6 8" id="KW-1133">Transmembrane helix</keyword>
<evidence type="ECO:0000256" key="7">
    <source>
        <dbReference type="ARBA" id="ARBA00023136"/>
    </source>
</evidence>
<comment type="caution">
    <text evidence="11">The sequence shown here is derived from an EMBL/GenBank/DDBJ whole genome shotgun (WGS) entry which is preliminary data.</text>
</comment>
<evidence type="ECO:0000256" key="1">
    <source>
        <dbReference type="ARBA" id="ARBA00004651"/>
    </source>
</evidence>
<dbReference type="PANTHER" id="PTHR11384">
    <property type="entry name" value="ATP-BINDING CASSETTE, SUB-FAMILY D MEMBER"/>
    <property type="match status" value="1"/>
</dbReference>
<dbReference type="PROSITE" id="PS50929">
    <property type="entry name" value="ABC_TM1F"/>
    <property type="match status" value="1"/>
</dbReference>
<dbReference type="InterPro" id="IPR017871">
    <property type="entry name" value="ABC_transporter-like_CS"/>
</dbReference>
<keyword evidence="5 11" id="KW-0067">ATP-binding</keyword>
<name>A0ABV0KIW7_9CYAN</name>